<dbReference type="InterPro" id="IPR008939">
    <property type="entry name" value="Lytic_TGlycosylase_superhlx_U"/>
</dbReference>
<dbReference type="GO" id="GO:0042597">
    <property type="term" value="C:periplasmic space"/>
    <property type="evidence" value="ECO:0007669"/>
    <property type="project" value="InterPro"/>
</dbReference>
<reference evidence="2 3" key="1">
    <citation type="submission" date="2016-12" db="EMBL/GenBank/DDBJ databases">
        <authorList>
            <person name="Song W.-J."/>
            <person name="Kurnit D.M."/>
        </authorList>
    </citation>
    <scope>NUCLEOTIDE SEQUENCE [LARGE SCALE GENOMIC DNA]</scope>
    <source>
        <strain evidence="2 3">DSM 14810</strain>
    </source>
</reference>
<evidence type="ECO:0000256" key="1">
    <source>
        <dbReference type="ARBA" id="ARBA00022729"/>
    </source>
</evidence>
<keyword evidence="1" id="KW-0732">Signal</keyword>
<sequence length="141" mass="16583">MMAKLEAALSEKENQLFDDINNAYNSSAYNEALSLLFEAWELLPEPKYKWDESYTIVEGVLDVAILLNDSSTLMSWVDKAFLADPERVDSGEREMWAGRVFYELGKKEEAYQYFEKADKKSRGRCFWPSDKEYRNFYLKLK</sequence>
<dbReference type="GO" id="GO:0004553">
    <property type="term" value="F:hydrolase activity, hydrolyzing O-glycosyl compounds"/>
    <property type="evidence" value="ECO:0007669"/>
    <property type="project" value="InterPro"/>
</dbReference>
<protein>
    <recommendedName>
        <fullName evidence="4">Tetratricopeptide repeat-containing protein</fullName>
    </recommendedName>
</protein>
<evidence type="ECO:0000313" key="3">
    <source>
        <dbReference type="Proteomes" id="UP000184097"/>
    </source>
</evidence>
<dbReference type="SUPFAM" id="SSF48435">
    <property type="entry name" value="Bacterial muramidases"/>
    <property type="match status" value="1"/>
</dbReference>
<name>A0A1M7RSD5_9FIRM</name>
<dbReference type="Gene3D" id="1.25.40.10">
    <property type="entry name" value="Tetratricopeptide repeat domain"/>
    <property type="match status" value="1"/>
</dbReference>
<proteinExistence type="predicted"/>
<evidence type="ECO:0000313" key="2">
    <source>
        <dbReference type="EMBL" id="SHN49032.1"/>
    </source>
</evidence>
<gene>
    <name evidence="2" type="ORF">SAMN02745247_00224</name>
</gene>
<dbReference type="AlphaFoldDB" id="A0A1M7RSD5"/>
<evidence type="ECO:0008006" key="4">
    <source>
        <dbReference type="Google" id="ProtNLM"/>
    </source>
</evidence>
<dbReference type="RefSeq" id="WP_083572594.1">
    <property type="nucleotide sequence ID" value="NZ_FRDH01000003.1"/>
</dbReference>
<dbReference type="Proteomes" id="UP000184097">
    <property type="component" value="Unassembled WGS sequence"/>
</dbReference>
<organism evidence="2 3">
    <name type="scientific">Butyrivibrio hungatei DSM 14810</name>
    <dbReference type="NCBI Taxonomy" id="1121132"/>
    <lineage>
        <taxon>Bacteria</taxon>
        <taxon>Bacillati</taxon>
        <taxon>Bacillota</taxon>
        <taxon>Clostridia</taxon>
        <taxon>Lachnospirales</taxon>
        <taxon>Lachnospiraceae</taxon>
        <taxon>Butyrivibrio</taxon>
    </lineage>
</organism>
<dbReference type="InterPro" id="IPR011990">
    <property type="entry name" value="TPR-like_helical_dom_sf"/>
</dbReference>
<accession>A0A1M7RSD5</accession>
<dbReference type="EMBL" id="FRDH01000003">
    <property type="protein sequence ID" value="SHN49032.1"/>
    <property type="molecule type" value="Genomic_DNA"/>
</dbReference>